<dbReference type="OrthoDB" id="962301at2"/>
<protein>
    <submittedName>
        <fullName evidence="7">Phage/conjugal plasmid C-4 type zinc finger protein, TraR family</fullName>
    </submittedName>
</protein>
<reference evidence="8" key="1">
    <citation type="submission" date="2016-10" db="EMBL/GenBank/DDBJ databases">
        <authorList>
            <person name="Varghese N."/>
            <person name="Submissions S."/>
        </authorList>
    </citation>
    <scope>NUCLEOTIDE SEQUENCE [LARGE SCALE GENOMIC DNA]</scope>
    <source>
        <strain evidence="8">CCM 7469</strain>
    </source>
</reference>
<dbReference type="Proteomes" id="UP000199636">
    <property type="component" value="Unassembled WGS sequence"/>
</dbReference>
<evidence type="ECO:0000259" key="6">
    <source>
        <dbReference type="Pfam" id="PF01258"/>
    </source>
</evidence>
<dbReference type="InterPro" id="IPR020458">
    <property type="entry name" value="Znf_DskA_TraR_CS"/>
</dbReference>
<evidence type="ECO:0000256" key="3">
    <source>
        <dbReference type="ARBA" id="ARBA00022833"/>
    </source>
</evidence>
<dbReference type="Pfam" id="PF01258">
    <property type="entry name" value="zf-dskA_traR"/>
    <property type="match status" value="1"/>
</dbReference>
<dbReference type="STRING" id="428992.SAMN05216272_101776"/>
<keyword evidence="3" id="KW-0862">Zinc</keyword>
<feature type="zinc finger region" description="dksA C4-type" evidence="4">
    <location>
        <begin position="37"/>
        <end position="61"/>
    </location>
</feature>
<dbReference type="EMBL" id="FNDS01000001">
    <property type="protein sequence ID" value="SDH49106.1"/>
    <property type="molecule type" value="Genomic_DNA"/>
</dbReference>
<dbReference type="PROSITE" id="PS51128">
    <property type="entry name" value="ZF_DKSA_2"/>
    <property type="match status" value="1"/>
</dbReference>
<dbReference type="InterPro" id="IPR000962">
    <property type="entry name" value="Znf_DskA_TraR"/>
</dbReference>
<evidence type="ECO:0000313" key="8">
    <source>
        <dbReference type="Proteomes" id="UP000199636"/>
    </source>
</evidence>
<keyword evidence="1" id="KW-0479">Metal-binding</keyword>
<keyword evidence="2" id="KW-0863">Zinc-finger</keyword>
<feature type="region of interest" description="Disordered" evidence="5">
    <location>
        <begin position="1"/>
        <end position="28"/>
    </location>
</feature>
<gene>
    <name evidence="7" type="ORF">SAMN05216272_101776</name>
</gene>
<organism evidence="7 8">
    <name type="scientific">Pseudomonas panipatensis</name>
    <dbReference type="NCBI Taxonomy" id="428992"/>
    <lineage>
        <taxon>Bacteria</taxon>
        <taxon>Pseudomonadati</taxon>
        <taxon>Pseudomonadota</taxon>
        <taxon>Gammaproteobacteria</taxon>
        <taxon>Pseudomonadales</taxon>
        <taxon>Pseudomonadaceae</taxon>
        <taxon>Pseudomonas</taxon>
    </lineage>
</organism>
<dbReference type="RefSeq" id="WP_090261007.1">
    <property type="nucleotide sequence ID" value="NZ_FNDS01000001.1"/>
</dbReference>
<dbReference type="PANTHER" id="PTHR38777:SF1">
    <property type="entry name" value="DNAK SUPPRESSOR PROTEIN"/>
    <property type="match status" value="1"/>
</dbReference>
<evidence type="ECO:0000313" key="7">
    <source>
        <dbReference type="EMBL" id="SDH49106.1"/>
    </source>
</evidence>
<dbReference type="SUPFAM" id="SSF57716">
    <property type="entry name" value="Glucocorticoid receptor-like (DNA-binding domain)"/>
    <property type="match status" value="1"/>
</dbReference>
<keyword evidence="8" id="KW-1185">Reference proteome</keyword>
<accession>A0A1G8CUE6</accession>
<sequence>MADVLEQAAEAEENRRQGLLARRQRPAPAYSISATHCEKCGEAIPPARRLAVPGCECCDECQSLLERVNA</sequence>
<dbReference type="GO" id="GO:1900378">
    <property type="term" value="P:positive regulation of secondary metabolite biosynthetic process"/>
    <property type="evidence" value="ECO:0007669"/>
    <property type="project" value="TreeGrafter"/>
</dbReference>
<evidence type="ECO:0000256" key="5">
    <source>
        <dbReference type="SAM" id="MobiDB-lite"/>
    </source>
</evidence>
<dbReference type="GO" id="GO:0008270">
    <property type="term" value="F:zinc ion binding"/>
    <property type="evidence" value="ECO:0007669"/>
    <property type="project" value="UniProtKB-KW"/>
</dbReference>
<evidence type="ECO:0000256" key="4">
    <source>
        <dbReference type="PROSITE-ProRule" id="PRU00510"/>
    </source>
</evidence>
<feature type="domain" description="Zinc finger DksA/TraR C4-type" evidence="6">
    <location>
        <begin position="36"/>
        <end position="67"/>
    </location>
</feature>
<dbReference type="PANTHER" id="PTHR38777">
    <property type="entry name" value="FELS-2 PROPHAGE PROTEIN"/>
    <property type="match status" value="1"/>
</dbReference>
<name>A0A1G8CUE6_9PSED</name>
<proteinExistence type="predicted"/>
<evidence type="ECO:0000256" key="1">
    <source>
        <dbReference type="ARBA" id="ARBA00022723"/>
    </source>
</evidence>
<dbReference type="AlphaFoldDB" id="A0A1G8CUE6"/>
<evidence type="ECO:0000256" key="2">
    <source>
        <dbReference type="ARBA" id="ARBA00022771"/>
    </source>
</evidence>
<dbReference type="PROSITE" id="PS01102">
    <property type="entry name" value="ZF_DKSA_1"/>
    <property type="match status" value="1"/>
</dbReference>